<organism evidence="2 3">
    <name type="scientific">candidate division WWE3 bacterium</name>
    <dbReference type="NCBI Taxonomy" id="2053526"/>
    <lineage>
        <taxon>Bacteria</taxon>
        <taxon>Katanobacteria</taxon>
    </lineage>
</organism>
<sequence>MIQKKIFENRVAATKAYAEKNSPSQEAEQSDELDELLDQSLSSPETEDPSNEIRARELKRGIAAFQGEADTLKETAAPIEKMNMLAEVDAKLSTAVQELLERESAIFEQNAERVLGNELVRTQYLREVTGPRLDRVAELVFNAEKTSVHAEMKEILHDIYASFGAEATQVGSEANDALIDAVDVLRQVTLKEGSAEKVTVNLEPIQRLEEIYARLAETSNQGHQELQQKINNSILRLAREKAGDGVFKPEHIDAAEAELREKYSKAFADEKALRENAAFARNQVRLLRAIELAATTPDELLAEEKRSVEMNEFDESLLVTNESLNGERFRIVLGAEPETKSEFIMVNEDRLEQSSKLKRLLADEDLASQVVAATSAKLSENKGLYDEYLTESGQYRFTEATLSSHMQQVFEVALQLATDDFESRAYQRTLLAEQQRAGLADSEIEIKIKAQNEAKRKIAEQLPKVISRVKKQALLKTGIVEHMVNGLAEVNEKQAPHNKLNNSTIEGMEVAIVLSAIYDAAESEPTLRSTSEVDGSSPDADAYRLLSELAIEMPSLRDNPKAVPNRILRFQEVALKMIGGVEGIDDSTIIAGDEEHPMDTLDLNTEGAVQLIALKNPNTRSKIDPARYRRLE</sequence>
<reference evidence="2" key="2">
    <citation type="journal article" date="2021" name="Microbiome">
        <title>Successional dynamics and alternative stable states in a saline activated sludge microbial community over 9 years.</title>
        <authorList>
            <person name="Wang Y."/>
            <person name="Ye J."/>
            <person name="Ju F."/>
            <person name="Liu L."/>
            <person name="Boyd J.A."/>
            <person name="Deng Y."/>
            <person name="Parks D.H."/>
            <person name="Jiang X."/>
            <person name="Yin X."/>
            <person name="Woodcroft B.J."/>
            <person name="Tyson G.W."/>
            <person name="Hugenholtz P."/>
            <person name="Polz M.F."/>
            <person name="Zhang T."/>
        </authorList>
    </citation>
    <scope>NUCLEOTIDE SEQUENCE</scope>
    <source>
        <strain evidence="2">HKST-UBA02</strain>
    </source>
</reference>
<name>A0A955LVD4_UNCKA</name>
<feature type="compositionally biased region" description="Acidic residues" evidence="1">
    <location>
        <begin position="28"/>
        <end position="37"/>
    </location>
</feature>
<gene>
    <name evidence="2" type="ORF">KC573_01275</name>
</gene>
<dbReference type="EMBL" id="JAGQKY010000037">
    <property type="protein sequence ID" value="MCA9397433.1"/>
    <property type="molecule type" value="Genomic_DNA"/>
</dbReference>
<dbReference type="AlphaFoldDB" id="A0A955LVD4"/>
<proteinExistence type="predicted"/>
<evidence type="ECO:0000313" key="2">
    <source>
        <dbReference type="EMBL" id="MCA9397433.1"/>
    </source>
</evidence>
<evidence type="ECO:0000313" key="3">
    <source>
        <dbReference type="Proteomes" id="UP000699691"/>
    </source>
</evidence>
<accession>A0A955LVD4</accession>
<feature type="region of interest" description="Disordered" evidence="1">
    <location>
        <begin position="17"/>
        <end position="52"/>
    </location>
</feature>
<reference evidence="2" key="1">
    <citation type="submission" date="2020-04" db="EMBL/GenBank/DDBJ databases">
        <authorList>
            <person name="Zhang T."/>
        </authorList>
    </citation>
    <scope>NUCLEOTIDE SEQUENCE</scope>
    <source>
        <strain evidence="2">HKST-UBA02</strain>
    </source>
</reference>
<dbReference type="Proteomes" id="UP000699691">
    <property type="component" value="Unassembled WGS sequence"/>
</dbReference>
<comment type="caution">
    <text evidence="2">The sequence shown here is derived from an EMBL/GenBank/DDBJ whole genome shotgun (WGS) entry which is preliminary data.</text>
</comment>
<protein>
    <submittedName>
        <fullName evidence="2">Uncharacterized protein</fullName>
    </submittedName>
</protein>
<evidence type="ECO:0000256" key="1">
    <source>
        <dbReference type="SAM" id="MobiDB-lite"/>
    </source>
</evidence>